<dbReference type="EMBL" id="JABEMB010000004">
    <property type="protein sequence ID" value="NNH03232.1"/>
    <property type="molecule type" value="Genomic_DNA"/>
</dbReference>
<evidence type="ECO:0000313" key="2">
    <source>
        <dbReference type="EMBL" id="NNH03232.1"/>
    </source>
</evidence>
<name>A0A7Y2LYR1_9MICO</name>
<feature type="compositionally biased region" description="Low complexity" evidence="1">
    <location>
        <begin position="199"/>
        <end position="211"/>
    </location>
</feature>
<keyword evidence="3" id="KW-1185">Reference proteome</keyword>
<reference evidence="2 3" key="1">
    <citation type="submission" date="2020-05" db="EMBL/GenBank/DDBJ databases">
        <title>MicrobeNet Type strains.</title>
        <authorList>
            <person name="Nicholson A.C."/>
        </authorList>
    </citation>
    <scope>NUCLEOTIDE SEQUENCE [LARGE SCALE GENOMIC DNA]</scope>
    <source>
        <strain evidence="2 3">JCM 14282</strain>
    </source>
</reference>
<dbReference type="Pfam" id="PF13830">
    <property type="entry name" value="DUF4192"/>
    <property type="match status" value="1"/>
</dbReference>
<evidence type="ECO:0000256" key="1">
    <source>
        <dbReference type="SAM" id="MobiDB-lite"/>
    </source>
</evidence>
<sequence length="405" mass="43037">MTTTVRAADAAQFLSFVPHLLGYRPTRSLVLIPFEGSRSAGALRFDLPATDDAHELDRIAATLVGTVCRIPRVDGVAAVAFTDESADDGMPHAALARAIEARAHECGLDVTDLLCVGSDAWASYLDADRPPGGRSLAELDIAPAGLPDLPVADGDQASGAELPRPDSAAREDVGRALRSLERAVALLCGPDAEPRRRGGSASSPRGRVAAPTDSGEPTACHTEEDDDATRIDPGALVAVCRLDDLPGLFEEALEWDAAALSPYECAALIWCLSRPSLRDIALVEWCGGIEAGDEALDAQLEWEGGAEYPAHLAMHMWGEGDRPDPDRLERALALARAAACVAPEDRRAGCLATAAWLSWALGRSTHAERYAVQACESEPEHGLAEIVRSFVHAGHLPDWAFRRPA</sequence>
<comment type="caution">
    <text evidence="2">The sequence shown here is derived from an EMBL/GenBank/DDBJ whole genome shotgun (WGS) entry which is preliminary data.</text>
</comment>
<feature type="region of interest" description="Disordered" evidence="1">
    <location>
        <begin position="147"/>
        <end position="171"/>
    </location>
</feature>
<dbReference type="RefSeq" id="WP_167037819.1">
    <property type="nucleotide sequence ID" value="NZ_BAAANA010000001.1"/>
</dbReference>
<organism evidence="2 3">
    <name type="scientific">Microbacterium ulmi</name>
    <dbReference type="NCBI Taxonomy" id="179095"/>
    <lineage>
        <taxon>Bacteria</taxon>
        <taxon>Bacillati</taxon>
        <taxon>Actinomycetota</taxon>
        <taxon>Actinomycetes</taxon>
        <taxon>Micrococcales</taxon>
        <taxon>Microbacteriaceae</taxon>
        <taxon>Microbacterium</taxon>
    </lineage>
</organism>
<protein>
    <submittedName>
        <fullName evidence="2">DUF4192 family protein</fullName>
    </submittedName>
</protein>
<gene>
    <name evidence="2" type="ORF">HLA99_05125</name>
</gene>
<dbReference type="InterPro" id="IPR025447">
    <property type="entry name" value="DUF4192"/>
</dbReference>
<evidence type="ECO:0000313" key="3">
    <source>
        <dbReference type="Proteomes" id="UP000543598"/>
    </source>
</evidence>
<dbReference type="AlphaFoldDB" id="A0A7Y2LYR1"/>
<dbReference type="Proteomes" id="UP000543598">
    <property type="component" value="Unassembled WGS sequence"/>
</dbReference>
<proteinExistence type="predicted"/>
<feature type="region of interest" description="Disordered" evidence="1">
    <location>
        <begin position="190"/>
        <end position="228"/>
    </location>
</feature>
<accession>A0A7Y2LYR1</accession>